<dbReference type="Pfam" id="PF12282">
    <property type="entry name" value="GAF_PdtaS"/>
    <property type="match status" value="1"/>
</dbReference>
<dbReference type="Proteomes" id="UP000181884">
    <property type="component" value="Unassembled WGS sequence"/>
</dbReference>
<comment type="caution">
    <text evidence="2">The sequence shown here is derived from an EMBL/GenBank/DDBJ whole genome shotgun (WGS) entry which is preliminary data.</text>
</comment>
<keyword evidence="3" id="KW-1185">Reference proteome</keyword>
<dbReference type="AlphaFoldDB" id="A0A1L8RHY8"/>
<evidence type="ECO:0000313" key="3">
    <source>
        <dbReference type="Proteomes" id="UP000181884"/>
    </source>
</evidence>
<dbReference type="EMBL" id="JXKH01000002">
    <property type="protein sequence ID" value="OJG19376.1"/>
    <property type="molecule type" value="Genomic_DNA"/>
</dbReference>
<feature type="domain" description="Histidine kinase PdtaS GAF" evidence="1">
    <location>
        <begin position="1"/>
        <end position="138"/>
    </location>
</feature>
<dbReference type="Gene3D" id="3.30.450.20">
    <property type="entry name" value="PAS domain"/>
    <property type="match status" value="1"/>
</dbReference>
<dbReference type="SUPFAM" id="SSF55785">
    <property type="entry name" value="PYP-like sensor domain (PAS domain)"/>
    <property type="match status" value="1"/>
</dbReference>
<sequence>MRQLCQEYTNLTESDVKELARTAEYLEQSSLYGNSDVFIDVFNETTREALVVYHKLPEKQPSLYQSEVVGQDALLKNEPGVMRTLETSLNTIGLLALSQENRPIQQNIYPIRNAQRTIGVIIVETDIEHAVEPSQTMADIKSYSQISTALEALHHLDDSVVDQLPEAILVYNQNGQLLLTNQVAVKLYKRLGYRNRLVGMHYDNLTLDYTTFEYTLYQFSHQSTHQPIDLETTYLDYFFMIKKIWIEDEHKLVVIIQDNTEVKSKEAEIISKSVAIREIHHRVKITYNRWFHCYGFRKGAPKVKRQRKFYVKVFRVLWQLPPRTNYYQNK</sequence>
<dbReference type="InterPro" id="IPR035965">
    <property type="entry name" value="PAS-like_dom_sf"/>
</dbReference>
<reference evidence="2 3" key="1">
    <citation type="submission" date="2014-12" db="EMBL/GenBank/DDBJ databases">
        <title>Draft genome sequences of 29 type strains of Enterococci.</title>
        <authorList>
            <person name="Zhong Z."/>
            <person name="Sun Z."/>
            <person name="Liu W."/>
            <person name="Zhang W."/>
            <person name="Zhang H."/>
        </authorList>
    </citation>
    <scope>NUCLEOTIDE SEQUENCE [LARGE SCALE GENOMIC DNA]</scope>
    <source>
        <strain evidence="2 3">DSM 17029</strain>
    </source>
</reference>
<dbReference type="InterPro" id="IPR022066">
    <property type="entry name" value="PdtaS_GAF"/>
</dbReference>
<evidence type="ECO:0000313" key="2">
    <source>
        <dbReference type="EMBL" id="OJG19376.1"/>
    </source>
</evidence>
<organism evidence="2 3">
    <name type="scientific">Enterococcus canis</name>
    <dbReference type="NCBI Taxonomy" id="214095"/>
    <lineage>
        <taxon>Bacteria</taxon>
        <taxon>Bacillati</taxon>
        <taxon>Bacillota</taxon>
        <taxon>Bacilli</taxon>
        <taxon>Lactobacillales</taxon>
        <taxon>Enterococcaceae</taxon>
        <taxon>Enterococcus</taxon>
    </lineage>
</organism>
<dbReference type="InterPro" id="IPR038424">
    <property type="entry name" value="H_kinase_PdtaS_GAF_sf"/>
</dbReference>
<gene>
    <name evidence="2" type="ORF">RU97_GL000947</name>
</gene>
<evidence type="ECO:0000259" key="1">
    <source>
        <dbReference type="Pfam" id="PF12282"/>
    </source>
</evidence>
<dbReference type="STRING" id="214095.RU97_GL000947"/>
<protein>
    <recommendedName>
        <fullName evidence="1">Histidine kinase PdtaS GAF domain-containing protein</fullName>
    </recommendedName>
</protein>
<accession>A0A1L8RHY8</accession>
<proteinExistence type="predicted"/>
<name>A0A1L8RHY8_9ENTE</name>
<dbReference type="Gene3D" id="3.30.450.280">
    <property type="entry name" value="GAF domain"/>
    <property type="match status" value="1"/>
</dbReference>